<organism evidence="1 2">
    <name type="scientific">Hymenobacter arizonensis</name>
    <name type="common">Siccationidurans arizonensis</name>
    <dbReference type="NCBI Taxonomy" id="1227077"/>
    <lineage>
        <taxon>Bacteria</taxon>
        <taxon>Pseudomonadati</taxon>
        <taxon>Bacteroidota</taxon>
        <taxon>Cytophagia</taxon>
        <taxon>Cytophagales</taxon>
        <taxon>Hymenobacteraceae</taxon>
        <taxon>Hymenobacter</taxon>
    </lineage>
</organism>
<dbReference type="EMBL" id="FOXS01000010">
    <property type="protein sequence ID" value="SFQ82101.1"/>
    <property type="molecule type" value="Genomic_DNA"/>
</dbReference>
<proteinExistence type="predicted"/>
<dbReference type="Proteomes" id="UP000199029">
    <property type="component" value="Unassembled WGS sequence"/>
</dbReference>
<dbReference type="STRING" id="1227077.SAMN04515668_4735"/>
<evidence type="ECO:0000313" key="2">
    <source>
        <dbReference type="Proteomes" id="UP000199029"/>
    </source>
</evidence>
<keyword evidence="2" id="KW-1185">Reference proteome</keyword>
<protein>
    <submittedName>
        <fullName evidence="1">Uncharacterized protein</fullName>
    </submittedName>
</protein>
<name>A0A1I6BMH1_HYMAR</name>
<accession>A0A1I6BMH1</accession>
<sequence length="91" mass="10101">MNAVIPNDPEVDVLSKVFICSPLAFSQEEARLFALALKSLTRDGQQLTFELAFSDIFPGSTEGEKQYAALLVATKRLMQAIKFETFRQGNS</sequence>
<dbReference type="AlphaFoldDB" id="A0A1I6BMH1"/>
<reference evidence="2" key="1">
    <citation type="submission" date="2016-10" db="EMBL/GenBank/DDBJ databases">
        <authorList>
            <person name="Varghese N."/>
            <person name="Submissions S."/>
        </authorList>
    </citation>
    <scope>NUCLEOTIDE SEQUENCE [LARGE SCALE GENOMIC DNA]</scope>
    <source>
        <strain evidence="2">OR362-8,ATCC BAA-1266,JCM 13504</strain>
    </source>
</reference>
<gene>
    <name evidence="1" type="ORF">SAMN04515668_4735</name>
</gene>
<evidence type="ECO:0000313" key="1">
    <source>
        <dbReference type="EMBL" id="SFQ82101.1"/>
    </source>
</evidence>